<dbReference type="AlphaFoldDB" id="A0A0C2X642"/>
<keyword evidence="2" id="KW-0812">Transmembrane</keyword>
<reference evidence="5" key="2">
    <citation type="submission" date="2015-01" db="EMBL/GenBank/DDBJ databases">
        <title>Evolutionary Origins and Diversification of the Mycorrhizal Mutualists.</title>
        <authorList>
            <consortium name="DOE Joint Genome Institute"/>
            <consortium name="Mycorrhizal Genomics Consortium"/>
            <person name="Kohler A."/>
            <person name="Kuo A."/>
            <person name="Nagy L.G."/>
            <person name="Floudas D."/>
            <person name="Copeland A."/>
            <person name="Barry K.W."/>
            <person name="Cichocki N."/>
            <person name="Veneault-Fourrey C."/>
            <person name="LaButti K."/>
            <person name="Lindquist E.A."/>
            <person name="Lipzen A."/>
            <person name="Lundell T."/>
            <person name="Morin E."/>
            <person name="Murat C."/>
            <person name="Riley R."/>
            <person name="Ohm R."/>
            <person name="Sun H."/>
            <person name="Tunlid A."/>
            <person name="Henrissat B."/>
            <person name="Grigoriev I.V."/>
            <person name="Hibbett D.S."/>
            <person name="Martin F."/>
        </authorList>
    </citation>
    <scope>NUCLEOTIDE SEQUENCE [LARGE SCALE GENOMIC DNA]</scope>
    <source>
        <strain evidence="5">MAFF 305830</strain>
    </source>
</reference>
<feature type="region of interest" description="Disordered" evidence="1">
    <location>
        <begin position="153"/>
        <end position="191"/>
    </location>
</feature>
<reference evidence="4 5" key="1">
    <citation type="submission" date="2014-04" db="EMBL/GenBank/DDBJ databases">
        <authorList>
            <consortium name="DOE Joint Genome Institute"/>
            <person name="Kuo A."/>
            <person name="Zuccaro A."/>
            <person name="Kohler A."/>
            <person name="Nagy L.G."/>
            <person name="Floudas D."/>
            <person name="Copeland A."/>
            <person name="Barry K.W."/>
            <person name="Cichocki N."/>
            <person name="Veneault-Fourrey C."/>
            <person name="LaButti K."/>
            <person name="Lindquist E.A."/>
            <person name="Lipzen A."/>
            <person name="Lundell T."/>
            <person name="Morin E."/>
            <person name="Murat C."/>
            <person name="Sun H."/>
            <person name="Tunlid A."/>
            <person name="Henrissat B."/>
            <person name="Grigoriev I.V."/>
            <person name="Hibbett D.S."/>
            <person name="Martin F."/>
            <person name="Nordberg H.P."/>
            <person name="Cantor M.N."/>
            <person name="Hua S.X."/>
        </authorList>
    </citation>
    <scope>NUCLEOTIDE SEQUENCE [LARGE SCALE GENOMIC DNA]</scope>
    <source>
        <strain evidence="4 5">MAFF 305830</strain>
    </source>
</reference>
<gene>
    <name evidence="4" type="ORF">M408DRAFT_331592</name>
</gene>
<organism evidence="4 5">
    <name type="scientific">Serendipita vermifera MAFF 305830</name>
    <dbReference type="NCBI Taxonomy" id="933852"/>
    <lineage>
        <taxon>Eukaryota</taxon>
        <taxon>Fungi</taxon>
        <taxon>Dikarya</taxon>
        <taxon>Basidiomycota</taxon>
        <taxon>Agaricomycotina</taxon>
        <taxon>Agaricomycetes</taxon>
        <taxon>Sebacinales</taxon>
        <taxon>Serendipitaceae</taxon>
        <taxon>Serendipita</taxon>
    </lineage>
</organism>
<feature type="transmembrane region" description="Helical" evidence="2">
    <location>
        <begin position="455"/>
        <end position="473"/>
    </location>
</feature>
<dbReference type="OrthoDB" id="2564812at2759"/>
<keyword evidence="2" id="KW-0472">Membrane</keyword>
<dbReference type="Pfam" id="PF24855">
    <property type="entry name" value="DUF7729"/>
    <property type="match status" value="2"/>
</dbReference>
<protein>
    <recommendedName>
        <fullName evidence="3">DUF7729 domain-containing protein</fullName>
    </recommendedName>
</protein>
<proteinExistence type="predicted"/>
<evidence type="ECO:0000313" key="5">
    <source>
        <dbReference type="Proteomes" id="UP000054097"/>
    </source>
</evidence>
<feature type="compositionally biased region" description="Polar residues" evidence="1">
    <location>
        <begin position="1"/>
        <end position="13"/>
    </location>
</feature>
<evidence type="ECO:0000313" key="4">
    <source>
        <dbReference type="EMBL" id="KIM24757.1"/>
    </source>
</evidence>
<evidence type="ECO:0000259" key="3">
    <source>
        <dbReference type="Pfam" id="PF24855"/>
    </source>
</evidence>
<feature type="domain" description="DUF7729" evidence="3">
    <location>
        <begin position="394"/>
        <end position="444"/>
    </location>
</feature>
<accession>A0A0C2X642</accession>
<feature type="compositionally biased region" description="Low complexity" evidence="1">
    <location>
        <begin position="153"/>
        <end position="186"/>
    </location>
</feature>
<sequence>MSAQGSHTHSTPFPSIIDSPKSSFLAPQPHHRGGAVTSMSGTTPPPSPSPFMRSFHASQPPPRPARPSSSQNVFSYGTLRRIWKQDRHLRRFFLVTGLLILPTLVIAAYFAGAITGAYRSMPDDMHAPTLVRRQTVDGVDAPVLSLGGIGNTASTQNSASSTASAESGSSSLSATPTTTLPTTAPSVPDSPVLPTPFVQPFDETLSTDFVSASCQVFFANLTQSLPFRQCRPFSLLLPTSQGFLSAQSNLTLLTSIIYGTCSTTPSKDECVARMDGFATDLRGACSAELEAGHAMAWDALNGMKNYAMMREAACLRNQRTNAYCFAEALAATPPSDIYFYQLPLGTPLPGTTVTTTASQAASTTSASRKAHIRRETLLYPDFIKRAAGEAAKITITPTCSACTQSLMGIYASYATNSSLLINDTYGDAQRAVADSSACGSGYAAAVSAATMQKGLSIFGVAIMAVLTVAVGLGL</sequence>
<dbReference type="EMBL" id="KN824320">
    <property type="protein sequence ID" value="KIM24757.1"/>
    <property type="molecule type" value="Genomic_DNA"/>
</dbReference>
<name>A0A0C2X642_SERVB</name>
<evidence type="ECO:0000256" key="1">
    <source>
        <dbReference type="SAM" id="MobiDB-lite"/>
    </source>
</evidence>
<dbReference type="PANTHER" id="PTHR39460">
    <property type="entry name" value="EXPRESSED PROTEIN"/>
    <property type="match status" value="1"/>
</dbReference>
<feature type="domain" description="DUF7729" evidence="3">
    <location>
        <begin position="197"/>
        <end position="371"/>
    </location>
</feature>
<dbReference type="Proteomes" id="UP000054097">
    <property type="component" value="Unassembled WGS sequence"/>
</dbReference>
<keyword evidence="5" id="KW-1185">Reference proteome</keyword>
<dbReference type="InterPro" id="IPR056146">
    <property type="entry name" value="DUF7729"/>
</dbReference>
<evidence type="ECO:0000256" key="2">
    <source>
        <dbReference type="SAM" id="Phobius"/>
    </source>
</evidence>
<dbReference type="HOGENOM" id="CLU_042319_4_0_1"/>
<feature type="region of interest" description="Disordered" evidence="1">
    <location>
        <begin position="1"/>
        <end position="71"/>
    </location>
</feature>
<feature type="transmembrane region" description="Helical" evidence="2">
    <location>
        <begin position="92"/>
        <end position="112"/>
    </location>
</feature>
<dbReference type="PANTHER" id="PTHR39460:SF1">
    <property type="entry name" value="C6 TRANSCRIPTION FACTOR"/>
    <property type="match status" value="1"/>
</dbReference>
<keyword evidence="2" id="KW-1133">Transmembrane helix</keyword>